<sequence>MLPVTERQRTREAAAGVPLGALIGLLAGAAALGVAELAAAFTGPRSAPLIAVGGTAVDLTPEWLKDFAIRTFGTHDKQVLLGTVAAGAVVCAALIGVLARRHRVPASGGLALLGLAGVAAALTRPSTTAVAAVPALAGTAAGVAALLLLSARAARAAAAHRACGDRRGFLFGAGGTVLVAALSGTAGRLLAGRRSVAGARRNLRLPAPSSPAAPLPAGAGLRVPGVTPFVPPGRDFYRVDTALVLPQVDPGTWTLRVHGMVDRPFEITFDELLRLPLLERDITLTCVSNEVGGPYAGHARWLGASLPELLRRAGVRSGADQVLSRSADGFTASTPIETVMDGRDALLAVGMNGEPLPIAHGFPARLVVPGLFGYVSATKWVVDLKVTRFADDRAYWTRRGWADHAPVHTMARIDVPGALKRVRAGWVPVAGVAWAQHRGIAAVEVRVDGGPWRRAHLAPVPNTDTWRQWFLEWDAAPGTHRLEARATDATGAVQTERRADPYPSGATGWHSVVVTVT</sequence>
<dbReference type="PANTHER" id="PTHR19372">
    <property type="entry name" value="SULFITE REDUCTASE"/>
    <property type="match status" value="1"/>
</dbReference>
<protein>
    <submittedName>
        <fullName evidence="3">Molybdopterin-binding oxidoreductase</fullName>
    </submittedName>
</protein>
<dbReference type="Proteomes" id="UP000294513">
    <property type="component" value="Unassembled WGS sequence"/>
</dbReference>
<proteinExistence type="predicted"/>
<comment type="caution">
    <text evidence="3">The sequence shown here is derived from an EMBL/GenBank/DDBJ whole genome shotgun (WGS) entry which is preliminary data.</text>
</comment>
<keyword evidence="4" id="KW-1185">Reference proteome</keyword>
<dbReference type="SUPFAM" id="SSF81296">
    <property type="entry name" value="E set domains"/>
    <property type="match status" value="1"/>
</dbReference>
<evidence type="ECO:0000259" key="2">
    <source>
        <dbReference type="Pfam" id="PF00174"/>
    </source>
</evidence>
<feature type="transmembrane region" description="Helical" evidence="1">
    <location>
        <begin position="79"/>
        <end position="99"/>
    </location>
</feature>
<feature type="transmembrane region" description="Helical" evidence="1">
    <location>
        <begin position="12"/>
        <end position="35"/>
    </location>
</feature>
<dbReference type="GO" id="GO:0043546">
    <property type="term" value="F:molybdopterin cofactor binding"/>
    <property type="evidence" value="ECO:0007669"/>
    <property type="project" value="TreeGrafter"/>
</dbReference>
<feature type="domain" description="Oxidoreductase molybdopterin-binding" evidence="2">
    <location>
        <begin position="245"/>
        <end position="392"/>
    </location>
</feature>
<dbReference type="InterPro" id="IPR000572">
    <property type="entry name" value="OxRdtase_Mopterin-bd_dom"/>
</dbReference>
<dbReference type="EMBL" id="SMKU01000010">
    <property type="protein sequence ID" value="TDD95681.1"/>
    <property type="molecule type" value="Genomic_DNA"/>
</dbReference>
<keyword evidence="1" id="KW-0472">Membrane</keyword>
<dbReference type="Pfam" id="PF00174">
    <property type="entry name" value="Oxidored_molyb"/>
    <property type="match status" value="1"/>
</dbReference>
<evidence type="ECO:0000313" key="3">
    <source>
        <dbReference type="EMBL" id="TDD95681.1"/>
    </source>
</evidence>
<dbReference type="OrthoDB" id="9795587at2"/>
<dbReference type="SUPFAM" id="SSF56524">
    <property type="entry name" value="Oxidoreductase molybdopterin-binding domain"/>
    <property type="match status" value="1"/>
</dbReference>
<dbReference type="PANTHER" id="PTHR19372:SF7">
    <property type="entry name" value="SULFITE OXIDASE, MITOCHONDRIAL"/>
    <property type="match status" value="1"/>
</dbReference>
<feature type="transmembrane region" description="Helical" evidence="1">
    <location>
        <begin position="169"/>
        <end position="191"/>
    </location>
</feature>
<dbReference type="GO" id="GO:0020037">
    <property type="term" value="F:heme binding"/>
    <property type="evidence" value="ECO:0007669"/>
    <property type="project" value="TreeGrafter"/>
</dbReference>
<dbReference type="GO" id="GO:0008482">
    <property type="term" value="F:sulfite oxidase activity"/>
    <property type="evidence" value="ECO:0007669"/>
    <property type="project" value="TreeGrafter"/>
</dbReference>
<accession>A0A4R5C7A5</accession>
<evidence type="ECO:0000256" key="1">
    <source>
        <dbReference type="SAM" id="Phobius"/>
    </source>
</evidence>
<dbReference type="Gene3D" id="3.90.420.10">
    <property type="entry name" value="Oxidoreductase, molybdopterin-binding domain"/>
    <property type="match status" value="1"/>
</dbReference>
<dbReference type="InterPro" id="IPR014756">
    <property type="entry name" value="Ig_E-set"/>
</dbReference>
<dbReference type="InterPro" id="IPR036374">
    <property type="entry name" value="OxRdtase_Mopterin-bd_sf"/>
</dbReference>
<name>A0A4R5C7A5_9ACTN</name>
<feature type="transmembrane region" description="Helical" evidence="1">
    <location>
        <begin position="106"/>
        <end position="123"/>
    </location>
</feature>
<keyword evidence="1" id="KW-0812">Transmembrane</keyword>
<dbReference type="AlphaFoldDB" id="A0A4R5C7A5"/>
<keyword evidence="1" id="KW-1133">Transmembrane helix</keyword>
<evidence type="ECO:0000313" key="4">
    <source>
        <dbReference type="Proteomes" id="UP000294513"/>
    </source>
</evidence>
<feature type="transmembrane region" description="Helical" evidence="1">
    <location>
        <begin position="129"/>
        <end position="149"/>
    </location>
</feature>
<dbReference type="Gene3D" id="2.60.40.650">
    <property type="match status" value="1"/>
</dbReference>
<dbReference type="GO" id="GO:0006790">
    <property type="term" value="P:sulfur compound metabolic process"/>
    <property type="evidence" value="ECO:0007669"/>
    <property type="project" value="TreeGrafter"/>
</dbReference>
<reference evidence="3 4" key="1">
    <citation type="submission" date="2019-03" db="EMBL/GenBank/DDBJ databases">
        <title>Draft genome sequences of novel Actinobacteria.</title>
        <authorList>
            <person name="Sahin N."/>
            <person name="Ay H."/>
            <person name="Saygin H."/>
        </authorList>
    </citation>
    <scope>NUCLEOTIDE SEQUENCE [LARGE SCALE GENOMIC DNA]</scope>
    <source>
        <strain evidence="3 4">H3C3</strain>
    </source>
</reference>
<organism evidence="3 4">
    <name type="scientific">Actinomadura rubrisoli</name>
    <dbReference type="NCBI Taxonomy" id="2530368"/>
    <lineage>
        <taxon>Bacteria</taxon>
        <taxon>Bacillati</taxon>
        <taxon>Actinomycetota</taxon>
        <taxon>Actinomycetes</taxon>
        <taxon>Streptosporangiales</taxon>
        <taxon>Thermomonosporaceae</taxon>
        <taxon>Actinomadura</taxon>
    </lineage>
</organism>
<gene>
    <name evidence="3" type="ORF">E1298_04575</name>
</gene>